<protein>
    <submittedName>
        <fullName evidence="4">B-cell receptor CD22</fullName>
    </submittedName>
</protein>
<name>A0A3N0Z278_ANAGA</name>
<accession>A0A3N0Z278</accession>
<evidence type="ECO:0000256" key="1">
    <source>
        <dbReference type="SAM" id="MobiDB-lite"/>
    </source>
</evidence>
<feature type="domain" description="Ig-like" evidence="3">
    <location>
        <begin position="9"/>
        <end position="67"/>
    </location>
</feature>
<dbReference type="PROSITE" id="PS50835">
    <property type="entry name" value="IG_LIKE"/>
    <property type="match status" value="6"/>
</dbReference>
<feature type="compositionally biased region" description="Basic and acidic residues" evidence="1">
    <location>
        <begin position="621"/>
        <end position="631"/>
    </location>
</feature>
<gene>
    <name evidence="4" type="ORF">DPX16_7371</name>
</gene>
<feature type="transmembrane region" description="Helical" evidence="2">
    <location>
        <begin position="519"/>
        <end position="540"/>
    </location>
</feature>
<proteinExistence type="predicted"/>
<organism evidence="4 5">
    <name type="scientific">Anabarilius grahami</name>
    <name type="common">Kanglang fish</name>
    <name type="synonym">Barilius grahami</name>
    <dbReference type="NCBI Taxonomy" id="495550"/>
    <lineage>
        <taxon>Eukaryota</taxon>
        <taxon>Metazoa</taxon>
        <taxon>Chordata</taxon>
        <taxon>Craniata</taxon>
        <taxon>Vertebrata</taxon>
        <taxon>Euteleostomi</taxon>
        <taxon>Actinopterygii</taxon>
        <taxon>Neopterygii</taxon>
        <taxon>Teleostei</taxon>
        <taxon>Ostariophysi</taxon>
        <taxon>Cypriniformes</taxon>
        <taxon>Xenocyprididae</taxon>
        <taxon>Xenocypridinae</taxon>
        <taxon>Xenocypridinae incertae sedis</taxon>
        <taxon>Anabarilius</taxon>
    </lineage>
</organism>
<evidence type="ECO:0000313" key="5">
    <source>
        <dbReference type="Proteomes" id="UP000281406"/>
    </source>
</evidence>
<dbReference type="OrthoDB" id="6413693at2759"/>
<dbReference type="InterPro" id="IPR007110">
    <property type="entry name" value="Ig-like_dom"/>
</dbReference>
<evidence type="ECO:0000259" key="3">
    <source>
        <dbReference type="PROSITE" id="PS50835"/>
    </source>
</evidence>
<keyword evidence="2" id="KW-0472">Membrane</keyword>
<sequence>MIVDSPPKPTVSLLKDQEEVKEGSSVNLRCSTKIFCSSRPVLTWSSPPQGEPTFTCTVTHQLQQNITKSQNKSRTLRVQYAPKNTSAHVSPSGFVLEGRSVTLSCSSDANPPELNYTWYRDTEEHLKPVQTGQNLTINNTNPTHSGRYVCTAQNKHGAQNASVLLDVQYAPKSTSAHVSPSGFVLEGRSVTLSCSSDANPPELNYTWYRDTEEHLKPVQTGQNLTIINTNPTHSGRYVYAPKSTSAHVSPSGFVLEGRSVTLSCSSDANPPELNYTWYRDTEEHLKPVQTGQNLTINNTNPTHSGRYVCTAQNKHGAQNASVLLDVQYAPKSTSAHVSPSGFVLEGRSVTLSCSSDANPPELNYTWYRDTEEHLKPVQTGQNLTINNTDPTHSGRYVCTAQNKHGAQNASVLLDVQFAPKISISCNQSNVITCVCEAHGNPSPTLEWRLSGNFLANSTSISNETRGNTTLKSVLIIRQPLTNTAILQCFSRNTHGTASASTRTSQQIHLVTPGFHHPSMLLGAAVGALAMMLLCIMKISYERRRNPKASGTRQDDRSGLILTQIATASDGDDECVYAVTHKPPESLHYSSIDFTNAEPASGEIRGVSSLTEEYAVVRHRSAKDTDTKKDQSPTDNGAKITDVSSEDTIYENMTRRLVV</sequence>
<dbReference type="SUPFAM" id="SSF48726">
    <property type="entry name" value="Immunoglobulin"/>
    <property type="match status" value="6"/>
</dbReference>
<dbReference type="InterPro" id="IPR036179">
    <property type="entry name" value="Ig-like_dom_sf"/>
</dbReference>
<dbReference type="InterPro" id="IPR003598">
    <property type="entry name" value="Ig_sub2"/>
</dbReference>
<dbReference type="CDD" id="cd00096">
    <property type="entry name" value="Ig"/>
    <property type="match status" value="2"/>
</dbReference>
<feature type="domain" description="Ig-like" evidence="3">
    <location>
        <begin position="330"/>
        <end position="414"/>
    </location>
</feature>
<evidence type="ECO:0000313" key="4">
    <source>
        <dbReference type="EMBL" id="ROL52635.1"/>
    </source>
</evidence>
<keyword evidence="2" id="KW-0812">Transmembrane</keyword>
<comment type="caution">
    <text evidence="4">The sequence shown here is derived from an EMBL/GenBank/DDBJ whole genome shotgun (WGS) entry which is preliminary data.</text>
</comment>
<keyword evidence="4" id="KW-0675">Receptor</keyword>
<feature type="region of interest" description="Disordered" evidence="1">
    <location>
        <begin position="617"/>
        <end position="639"/>
    </location>
</feature>
<feature type="domain" description="Ig-like" evidence="3">
    <location>
        <begin position="241"/>
        <end position="325"/>
    </location>
</feature>
<dbReference type="AlphaFoldDB" id="A0A3N0Z278"/>
<feature type="domain" description="Ig-like" evidence="3">
    <location>
        <begin position="171"/>
        <end position="237"/>
    </location>
</feature>
<dbReference type="Pfam" id="PF13927">
    <property type="entry name" value="Ig_3"/>
    <property type="match status" value="4"/>
</dbReference>
<dbReference type="PANTHER" id="PTHR46013:SF4">
    <property type="entry name" value="B-CELL RECEPTOR CD22-RELATED"/>
    <property type="match status" value="1"/>
</dbReference>
<dbReference type="EMBL" id="RJVU01015140">
    <property type="protein sequence ID" value="ROL52635.1"/>
    <property type="molecule type" value="Genomic_DNA"/>
</dbReference>
<feature type="domain" description="Ig-like" evidence="3">
    <location>
        <begin position="82"/>
        <end position="166"/>
    </location>
</feature>
<dbReference type="PANTHER" id="PTHR46013">
    <property type="entry name" value="VASCULAR CELL ADHESION MOLECULE 1"/>
    <property type="match status" value="1"/>
</dbReference>
<dbReference type="Proteomes" id="UP000281406">
    <property type="component" value="Unassembled WGS sequence"/>
</dbReference>
<keyword evidence="2" id="KW-1133">Transmembrane helix</keyword>
<evidence type="ECO:0000256" key="2">
    <source>
        <dbReference type="SAM" id="Phobius"/>
    </source>
</evidence>
<keyword evidence="5" id="KW-1185">Reference proteome</keyword>
<feature type="domain" description="Ig-like" evidence="3">
    <location>
        <begin position="428"/>
        <end position="504"/>
    </location>
</feature>
<dbReference type="SMART" id="SM00409">
    <property type="entry name" value="IG"/>
    <property type="match status" value="6"/>
</dbReference>
<reference evidence="4 5" key="1">
    <citation type="submission" date="2018-10" db="EMBL/GenBank/DDBJ databases">
        <title>Genome assembly for a Yunnan-Guizhou Plateau 3E fish, Anabarilius grahami (Regan), and its evolutionary and genetic applications.</title>
        <authorList>
            <person name="Jiang W."/>
        </authorList>
    </citation>
    <scope>NUCLEOTIDE SEQUENCE [LARGE SCALE GENOMIC DNA]</scope>
    <source>
        <strain evidence="4">AG-KIZ</strain>
        <tissue evidence="4">Muscle</tissue>
    </source>
</reference>
<dbReference type="SMART" id="SM00408">
    <property type="entry name" value="IGc2"/>
    <property type="match status" value="5"/>
</dbReference>
<dbReference type="Gene3D" id="2.60.40.10">
    <property type="entry name" value="Immunoglobulins"/>
    <property type="match status" value="5"/>
</dbReference>
<dbReference type="InterPro" id="IPR013783">
    <property type="entry name" value="Ig-like_fold"/>
</dbReference>
<dbReference type="InterPro" id="IPR003599">
    <property type="entry name" value="Ig_sub"/>
</dbReference>